<dbReference type="PROSITE" id="PS51820">
    <property type="entry name" value="PA14"/>
    <property type="match status" value="1"/>
</dbReference>
<comment type="caution">
    <text evidence="5">The sequence shown here is derived from an EMBL/GenBank/DDBJ whole genome shotgun (WGS) entry which is preliminary data.</text>
</comment>
<dbReference type="Pfam" id="PF21365">
    <property type="entry name" value="Glyco_hydro_31_3rd"/>
    <property type="match status" value="2"/>
</dbReference>
<evidence type="ECO:0000256" key="3">
    <source>
        <dbReference type="SAM" id="SignalP"/>
    </source>
</evidence>
<name>A0A846N352_9PROT</name>
<dbReference type="RefSeq" id="WP_167083722.1">
    <property type="nucleotide sequence ID" value="NZ_BAAADC010000001.1"/>
</dbReference>
<dbReference type="EMBL" id="JAASRM010000001">
    <property type="protein sequence ID" value="NIK89652.1"/>
    <property type="molecule type" value="Genomic_DNA"/>
</dbReference>
<keyword evidence="6" id="KW-1185">Reference proteome</keyword>
<dbReference type="Gene3D" id="2.60.40.1180">
    <property type="entry name" value="Golgi alpha-mannosidase II"/>
    <property type="match status" value="2"/>
</dbReference>
<evidence type="ECO:0000313" key="5">
    <source>
        <dbReference type="EMBL" id="NIK89652.1"/>
    </source>
</evidence>
<dbReference type="GO" id="GO:0061634">
    <property type="term" value="F:alpha-D-xyloside xylohydrolase"/>
    <property type="evidence" value="ECO:0007669"/>
    <property type="project" value="UniProtKB-EC"/>
</dbReference>
<dbReference type="CDD" id="cd06591">
    <property type="entry name" value="GH31_xylosidase_XylS"/>
    <property type="match status" value="1"/>
</dbReference>
<feature type="chain" id="PRO_5032823335" evidence="3">
    <location>
        <begin position="22"/>
        <end position="945"/>
    </location>
</feature>
<dbReference type="InterPro" id="IPR048395">
    <property type="entry name" value="Glyco_hydro_31_C"/>
</dbReference>
<dbReference type="SUPFAM" id="SSF56988">
    <property type="entry name" value="Anthrax protective antigen"/>
    <property type="match status" value="1"/>
</dbReference>
<dbReference type="AlphaFoldDB" id="A0A846N352"/>
<gene>
    <name evidence="5" type="ORF">FHS83_002970</name>
</gene>
<dbReference type="SUPFAM" id="SSF51011">
    <property type="entry name" value="Glycosyl hydrolase domain"/>
    <property type="match status" value="2"/>
</dbReference>
<dbReference type="InterPro" id="IPR011658">
    <property type="entry name" value="PA14_dom"/>
</dbReference>
<keyword evidence="3" id="KW-0732">Signal</keyword>
<dbReference type="PANTHER" id="PTHR43863:SF2">
    <property type="entry name" value="MALTASE-GLUCOAMYLASE"/>
    <property type="match status" value="1"/>
</dbReference>
<dbReference type="GO" id="GO:0005975">
    <property type="term" value="P:carbohydrate metabolic process"/>
    <property type="evidence" value="ECO:0007669"/>
    <property type="project" value="InterPro"/>
</dbReference>
<feature type="signal peptide" evidence="3">
    <location>
        <begin position="1"/>
        <end position="21"/>
    </location>
</feature>
<proteinExistence type="inferred from homology"/>
<dbReference type="GO" id="GO:0030246">
    <property type="term" value="F:carbohydrate binding"/>
    <property type="evidence" value="ECO:0007669"/>
    <property type="project" value="InterPro"/>
</dbReference>
<accession>A0A846N352</accession>
<sequence>MRVTYFSIAAMLVIAATGALAQPTHSSSSYRPVPNGAEISAGGETVRAVFYAPGTVRILKWTKDGTDQKRSLSAVQTTLPKLKLSFAEKESAVVITSPNLRVEIKKTDGSVSFTAPDGHVLLAEQSAASFAPTGLPQEPKAFSIKQAFTLSPEEGIYGLGQHQDGAFDYRGKTVKLVQANTAAVTPMLVSSAGYGLFWDNYSKTVFSDDAKGASLWSEVADNVDYYFFAGPSIDATIKSYRKLTGEAPLYGKWAYGYWQSKEHYHTQAEILGVAKKYRELKIPVDAIVQDWNYWKGLENWGSTVWDSERYPDPKAMYDELHAKNFHVMTTIWEALGPASDIHKEMDKHGWLYSPVGWAGFKYYDAYNPAANDLFWKYLNKNIFGIGNDAWWMDSTEPDIVNALTKDSHEYEMKKVEDNHLGSFARYLNPYSLVVTESVYNNQRKTTDDKRVYILTRSTFAGQQRAAATTWSGDIGASWGVYAAQIPAGLNHSMAGIPYWTFDIGAYSLGCQGGVFSNGGKDPAYQELYTRMFQFGTFAPIFRSHGSETPREIWEFGEYSPVLEKFDNLRYRLLPYIYSVAWQITHDGYSIMRGLPMDFPADKKTYGISDQFLFGPSLMAAPVTTPMYHREPEQSIIVGSENFRTADGKPGLKATYFCDDHWGKVCHEAIEPTVDLFWYTGWPSFIKDPHFSMRWEGKLVVAKSGTYRFDLRSFGPKKVYLDGKEITHNYDSMGSWTVPLTLEAGKQYDFKFETSNAVLGAFRAQVYWKTPDIHARDAAPLPANTPKTRDVYLPAGTSWIDFWTGKGMTGGQTITADAPIETMPLMVRAGSIVPMGPYLQYATEKKADPIELRIYPGTDGHFTLYEDQDETYAYEKGVYATISFTWNDKARTLTIADRKGKFPGMLEKRNFKLVLVSQGRGTGVEITANADKTVSYDGKKQVITLK</sequence>
<dbReference type="InterPro" id="IPR051816">
    <property type="entry name" value="Glycosyl_Hydrolase_31"/>
</dbReference>
<dbReference type="Gene3D" id="3.20.20.80">
    <property type="entry name" value="Glycosidases"/>
    <property type="match status" value="1"/>
</dbReference>
<dbReference type="PANTHER" id="PTHR43863">
    <property type="entry name" value="HYDROLASE, PUTATIVE (AFU_ORTHOLOGUE AFUA_1G03140)-RELATED"/>
    <property type="match status" value="1"/>
</dbReference>
<dbReference type="InterPro" id="IPR017853">
    <property type="entry name" value="GH"/>
</dbReference>
<dbReference type="InterPro" id="IPR025887">
    <property type="entry name" value="Glyco_hydro_31_N_dom"/>
</dbReference>
<dbReference type="SUPFAM" id="SSF51445">
    <property type="entry name" value="(Trans)glycosidases"/>
    <property type="match status" value="1"/>
</dbReference>
<dbReference type="Proteomes" id="UP000570514">
    <property type="component" value="Unassembled WGS sequence"/>
</dbReference>
<reference evidence="5 6" key="1">
    <citation type="submission" date="2020-03" db="EMBL/GenBank/DDBJ databases">
        <title>Genomic Encyclopedia of Type Strains, Phase IV (KMG-IV): sequencing the most valuable type-strain genomes for metagenomic binning, comparative biology and taxonomic classification.</title>
        <authorList>
            <person name="Goeker M."/>
        </authorList>
    </citation>
    <scope>NUCLEOTIDE SEQUENCE [LARGE SCALE GENOMIC DNA]</scope>
    <source>
        <strain evidence="5 6">DSM 19867</strain>
    </source>
</reference>
<dbReference type="InterPro" id="IPR000322">
    <property type="entry name" value="Glyco_hydro_31_TIM"/>
</dbReference>
<dbReference type="SMART" id="SM00758">
    <property type="entry name" value="PA14"/>
    <property type="match status" value="1"/>
</dbReference>
<evidence type="ECO:0000259" key="4">
    <source>
        <dbReference type="PROSITE" id="PS51820"/>
    </source>
</evidence>
<dbReference type="InterPro" id="IPR037524">
    <property type="entry name" value="PA14/GLEYA"/>
</dbReference>
<organism evidence="5 6">
    <name type="scientific">Rhizomicrobium palustre</name>
    <dbReference type="NCBI Taxonomy" id="189966"/>
    <lineage>
        <taxon>Bacteria</taxon>
        <taxon>Pseudomonadati</taxon>
        <taxon>Pseudomonadota</taxon>
        <taxon>Alphaproteobacteria</taxon>
        <taxon>Micropepsales</taxon>
        <taxon>Micropepsaceae</taxon>
        <taxon>Rhizomicrobium</taxon>
    </lineage>
</organism>
<dbReference type="Pfam" id="PF01055">
    <property type="entry name" value="Glyco_hydro_31_2nd"/>
    <property type="match status" value="1"/>
</dbReference>
<dbReference type="SUPFAM" id="SSF74650">
    <property type="entry name" value="Galactose mutarotase-like"/>
    <property type="match status" value="1"/>
</dbReference>
<dbReference type="InterPro" id="IPR013780">
    <property type="entry name" value="Glyco_hydro_b"/>
</dbReference>
<keyword evidence="2 5" id="KW-0378">Hydrolase</keyword>
<evidence type="ECO:0000256" key="1">
    <source>
        <dbReference type="ARBA" id="ARBA00007806"/>
    </source>
</evidence>
<comment type="similarity">
    <text evidence="1 2">Belongs to the glycosyl hydrolase 31 family.</text>
</comment>
<keyword evidence="2 5" id="KW-0326">Glycosidase</keyword>
<evidence type="ECO:0000313" key="6">
    <source>
        <dbReference type="Proteomes" id="UP000570514"/>
    </source>
</evidence>
<dbReference type="Pfam" id="PF13802">
    <property type="entry name" value="Gal_mutarotas_2"/>
    <property type="match status" value="1"/>
</dbReference>
<evidence type="ECO:0000256" key="2">
    <source>
        <dbReference type="RuleBase" id="RU361185"/>
    </source>
</evidence>
<dbReference type="Pfam" id="PF07691">
    <property type="entry name" value="PA14"/>
    <property type="match status" value="1"/>
</dbReference>
<dbReference type="Gene3D" id="2.60.40.1760">
    <property type="entry name" value="glycosyl hydrolase (family 31)"/>
    <property type="match status" value="1"/>
</dbReference>
<dbReference type="CDD" id="cd14752">
    <property type="entry name" value="GH31_N"/>
    <property type="match status" value="1"/>
</dbReference>
<dbReference type="InterPro" id="IPR033403">
    <property type="entry name" value="DUF5110"/>
</dbReference>
<dbReference type="Pfam" id="PF17137">
    <property type="entry name" value="DUF5110"/>
    <property type="match status" value="1"/>
</dbReference>
<dbReference type="EC" id="3.2.1.177" evidence="5"/>
<dbReference type="Gene3D" id="3.90.182.10">
    <property type="entry name" value="Toxin - Anthrax Protective Antigen,domain 1"/>
    <property type="match status" value="1"/>
</dbReference>
<protein>
    <submittedName>
        <fullName evidence="5">Alpha-D-xyloside xylohydrolase</fullName>
        <ecNumber evidence="5">3.2.1.177</ecNumber>
    </submittedName>
</protein>
<feature type="domain" description="PA14" evidence="4">
    <location>
        <begin position="646"/>
        <end position="782"/>
    </location>
</feature>
<dbReference type="InterPro" id="IPR011013">
    <property type="entry name" value="Gal_mutarotase_sf_dom"/>
</dbReference>